<keyword evidence="3" id="KW-1185">Reference proteome</keyword>
<dbReference type="PANTHER" id="PTHR43222:SF2">
    <property type="entry name" value="NUDIX HYDROLASE 23, CHLOROPLASTIC"/>
    <property type="match status" value="1"/>
</dbReference>
<evidence type="ECO:0000313" key="3">
    <source>
        <dbReference type="Proteomes" id="UP000298438"/>
    </source>
</evidence>
<dbReference type="Pfam" id="PF00293">
    <property type="entry name" value="NUDIX"/>
    <property type="match status" value="1"/>
</dbReference>
<dbReference type="InterPro" id="IPR000086">
    <property type="entry name" value="NUDIX_hydrolase_dom"/>
</dbReference>
<dbReference type="SUPFAM" id="SSF55811">
    <property type="entry name" value="Nudix"/>
    <property type="match status" value="1"/>
</dbReference>
<dbReference type="InterPro" id="IPR015797">
    <property type="entry name" value="NUDIX_hydrolase-like_dom_sf"/>
</dbReference>
<gene>
    <name evidence="2" type="ORF">E4L96_08610</name>
</gene>
<dbReference type="CDD" id="cd02883">
    <property type="entry name" value="NUDIX_Hydrolase"/>
    <property type="match status" value="1"/>
</dbReference>
<dbReference type="RefSeq" id="WP_135206804.1">
    <property type="nucleotide sequence ID" value="NZ_SPVF01000115.1"/>
</dbReference>
<dbReference type="GO" id="GO:0016787">
    <property type="term" value="F:hydrolase activity"/>
    <property type="evidence" value="ECO:0007669"/>
    <property type="project" value="UniProtKB-KW"/>
</dbReference>
<keyword evidence="2" id="KW-0378">Hydrolase</keyword>
<name>A0A4Y9SKG7_9BURK</name>
<organism evidence="2 3">
    <name type="scientific">Zemynaea arenosa</name>
    <dbReference type="NCBI Taxonomy" id="2561931"/>
    <lineage>
        <taxon>Bacteria</taxon>
        <taxon>Pseudomonadati</taxon>
        <taxon>Pseudomonadota</taxon>
        <taxon>Betaproteobacteria</taxon>
        <taxon>Burkholderiales</taxon>
        <taxon>Oxalobacteraceae</taxon>
        <taxon>Telluria group</taxon>
        <taxon>Zemynaea</taxon>
    </lineage>
</organism>
<dbReference type="Gene3D" id="3.90.79.10">
    <property type="entry name" value="Nucleoside Triphosphate Pyrophosphohydrolase"/>
    <property type="match status" value="1"/>
</dbReference>
<proteinExistence type="predicted"/>
<dbReference type="PANTHER" id="PTHR43222">
    <property type="entry name" value="NUDIX HYDROLASE 23"/>
    <property type="match status" value="1"/>
</dbReference>
<evidence type="ECO:0000313" key="2">
    <source>
        <dbReference type="EMBL" id="TFW21765.1"/>
    </source>
</evidence>
<protein>
    <submittedName>
        <fullName evidence="2">NUDIX hydrolase</fullName>
    </submittedName>
</protein>
<dbReference type="AlphaFoldDB" id="A0A4Y9SKG7"/>
<accession>A0A4Y9SKG7</accession>
<dbReference type="EMBL" id="SPVF01000115">
    <property type="protein sequence ID" value="TFW21765.1"/>
    <property type="molecule type" value="Genomic_DNA"/>
</dbReference>
<comment type="caution">
    <text evidence="2">The sequence shown here is derived from an EMBL/GenBank/DDBJ whole genome shotgun (WGS) entry which is preliminary data.</text>
</comment>
<evidence type="ECO:0000259" key="1">
    <source>
        <dbReference type="PROSITE" id="PS51462"/>
    </source>
</evidence>
<dbReference type="OrthoDB" id="6934663at2"/>
<sequence length="211" mass="22434">MTRHPHSDHLGQPVVLRRPSTPTALPAWSAAEAIATVVPGGALPATLNGIPFKAWAGVPRDDAGWHEVTGQAAIAEPPYHCPAGQHAAAGAVIVEEDGRVWLVAPSNQFGGYEATFPKGRVDPGASLQATAIREAYEESGLQVAIVAHLLDCARSQTYTRYYVARRVGGSPALMGWESQAVHLVPLEQLPQIAWHANDKVVIAALRAHLVC</sequence>
<feature type="domain" description="Nudix hydrolase" evidence="1">
    <location>
        <begin position="84"/>
        <end position="206"/>
    </location>
</feature>
<reference evidence="2 3" key="1">
    <citation type="submission" date="2019-03" db="EMBL/GenBank/DDBJ databases">
        <title>Draft Genome Sequence of Massilia arenosa sp. nov., a Novel Massilia Species Isolated from a Sandy-loam Maize Soil.</title>
        <authorList>
            <person name="Raths R."/>
            <person name="Peta V."/>
            <person name="Bucking H."/>
        </authorList>
    </citation>
    <scope>NUCLEOTIDE SEQUENCE [LARGE SCALE GENOMIC DNA]</scope>
    <source>
        <strain evidence="2 3">MC02</strain>
    </source>
</reference>
<dbReference type="Proteomes" id="UP000298438">
    <property type="component" value="Unassembled WGS sequence"/>
</dbReference>
<dbReference type="PROSITE" id="PS51462">
    <property type="entry name" value="NUDIX"/>
    <property type="match status" value="1"/>
</dbReference>